<accession>A0ABY2B815</accession>
<feature type="region of interest" description="Disordered" evidence="6">
    <location>
        <begin position="1"/>
        <end position="23"/>
    </location>
</feature>
<dbReference type="InterPro" id="IPR013325">
    <property type="entry name" value="RNA_pol_sigma_r2"/>
</dbReference>
<gene>
    <name evidence="9" type="ORF">EV644_1332</name>
</gene>
<dbReference type="Pfam" id="PF08281">
    <property type="entry name" value="Sigma70_r4_2"/>
    <property type="match status" value="1"/>
</dbReference>
<dbReference type="InterPro" id="IPR036388">
    <property type="entry name" value="WH-like_DNA-bd_sf"/>
</dbReference>
<dbReference type="InterPro" id="IPR014303">
    <property type="entry name" value="RNA_pol_sigma-70_ECF"/>
</dbReference>
<proteinExistence type="inferred from homology"/>
<keyword evidence="5" id="KW-0804">Transcription</keyword>
<dbReference type="Pfam" id="PF04542">
    <property type="entry name" value="Sigma70_r2"/>
    <property type="match status" value="1"/>
</dbReference>
<evidence type="ECO:0000259" key="8">
    <source>
        <dbReference type="Pfam" id="PF08281"/>
    </source>
</evidence>
<dbReference type="RefSeq" id="WP_132196441.1">
    <property type="nucleotide sequence ID" value="NZ_SLWM01000033.1"/>
</dbReference>
<dbReference type="InterPro" id="IPR013324">
    <property type="entry name" value="RNA_pol_sigma_r3/r4-like"/>
</dbReference>
<evidence type="ECO:0000256" key="3">
    <source>
        <dbReference type="ARBA" id="ARBA00023015"/>
    </source>
</evidence>
<feature type="domain" description="RNA polymerase sigma-70 region 2" evidence="7">
    <location>
        <begin position="30"/>
        <end position="94"/>
    </location>
</feature>
<evidence type="ECO:0000256" key="6">
    <source>
        <dbReference type="SAM" id="MobiDB-lite"/>
    </source>
</evidence>
<dbReference type="InterPro" id="IPR013249">
    <property type="entry name" value="RNA_pol_sigma70_r4_t2"/>
</dbReference>
<dbReference type="InterPro" id="IPR014284">
    <property type="entry name" value="RNA_pol_sigma-70_dom"/>
</dbReference>
<evidence type="ECO:0000313" key="10">
    <source>
        <dbReference type="Proteomes" id="UP000295818"/>
    </source>
</evidence>
<reference evidence="9 10" key="1">
    <citation type="journal article" date="2015" name="Stand. Genomic Sci.">
        <title>Genomic Encyclopedia of Bacterial and Archaeal Type Strains, Phase III: the genomes of soil and plant-associated and newly described type strains.</title>
        <authorList>
            <person name="Whitman W.B."/>
            <person name="Woyke T."/>
            <person name="Klenk H.P."/>
            <person name="Zhou Y."/>
            <person name="Lilburn T.G."/>
            <person name="Beck B.J."/>
            <person name="De Vos P."/>
            <person name="Vandamme P."/>
            <person name="Eisen J.A."/>
            <person name="Garrity G."/>
            <person name="Hugenholtz P."/>
            <person name="Kyrpides N.C."/>
        </authorList>
    </citation>
    <scope>NUCLEOTIDE SEQUENCE [LARGE SCALE GENOMIC DNA]</scope>
    <source>
        <strain evidence="9 10">VKM Ac-2538</strain>
    </source>
</reference>
<dbReference type="CDD" id="cd06171">
    <property type="entry name" value="Sigma70_r4"/>
    <property type="match status" value="1"/>
</dbReference>
<comment type="caution">
    <text evidence="9">The sequence shown here is derived from an EMBL/GenBank/DDBJ whole genome shotgun (WGS) entry which is preliminary data.</text>
</comment>
<dbReference type="SUPFAM" id="SSF54427">
    <property type="entry name" value="NTF2-like"/>
    <property type="match status" value="1"/>
</dbReference>
<dbReference type="InterPro" id="IPR032710">
    <property type="entry name" value="NTF2-like_dom_sf"/>
</dbReference>
<organism evidence="9 10">
    <name type="scientific">Kribbella orskensis</name>
    <dbReference type="NCBI Taxonomy" id="2512216"/>
    <lineage>
        <taxon>Bacteria</taxon>
        <taxon>Bacillati</taxon>
        <taxon>Actinomycetota</taxon>
        <taxon>Actinomycetes</taxon>
        <taxon>Propionibacteriales</taxon>
        <taxon>Kribbellaceae</taxon>
        <taxon>Kribbella</taxon>
    </lineage>
</organism>
<dbReference type="EMBL" id="SLWM01000033">
    <property type="protein sequence ID" value="TCO11107.1"/>
    <property type="molecule type" value="Genomic_DNA"/>
</dbReference>
<evidence type="ECO:0000256" key="2">
    <source>
        <dbReference type="ARBA" id="ARBA00011344"/>
    </source>
</evidence>
<dbReference type="NCBIfam" id="TIGR02937">
    <property type="entry name" value="sigma70-ECF"/>
    <property type="match status" value="1"/>
</dbReference>
<dbReference type="SUPFAM" id="SSF88659">
    <property type="entry name" value="Sigma3 and sigma4 domains of RNA polymerase sigma factors"/>
    <property type="match status" value="1"/>
</dbReference>
<dbReference type="NCBIfam" id="TIGR02957">
    <property type="entry name" value="SigX4"/>
    <property type="match status" value="1"/>
</dbReference>
<dbReference type="NCBIfam" id="NF007214">
    <property type="entry name" value="PRK09636.1"/>
    <property type="match status" value="1"/>
</dbReference>
<evidence type="ECO:0000256" key="5">
    <source>
        <dbReference type="ARBA" id="ARBA00023163"/>
    </source>
</evidence>
<sequence>MTEPHNTEPHNSEPHNTEPGTEEELAAEFAEHRQVLVGAAYRVVGSVADAEDVVQETWLRWAAAAVDRAEIRDVRAYLIRITTRLALNRLRQQKAQREQYVGPWLPEPIAAAPATEDPAAVAEVADSVSMAMLVVLETLSPLERAAFVLREVFDLPFGEIADTLGRSETAVRQLAHRAREHVHARQPRHRVDKARHTEVTSQFLAAAWSGDFDQVVSLLAPDVVLVSDGGGKKKAALRPLHGAEKIARWLFGVLANDEEAAGFDIRLAEVNGEDAIIAYNGEEVDSVGFTEIDDSGRICQIYVVRNPDKLTGIPRLPDLRQ</sequence>
<name>A0ABY2B815_9ACTN</name>
<evidence type="ECO:0000256" key="4">
    <source>
        <dbReference type="ARBA" id="ARBA00023082"/>
    </source>
</evidence>
<keyword evidence="4" id="KW-0731">Sigma factor</keyword>
<dbReference type="PANTHER" id="PTHR30173:SF36">
    <property type="entry name" value="ECF RNA POLYMERASE SIGMA FACTOR SIGJ"/>
    <property type="match status" value="1"/>
</dbReference>
<comment type="subunit">
    <text evidence="2">Interacts transiently with the RNA polymerase catalytic core formed by RpoA, RpoB, RpoC and RpoZ (2 alpha, 1 beta, 1 beta' and 1 omega subunit) to form the RNA polymerase holoenzyme that can initiate transcription.</text>
</comment>
<feature type="compositionally biased region" description="Basic and acidic residues" evidence="6">
    <location>
        <begin position="1"/>
        <end position="16"/>
    </location>
</feature>
<comment type="similarity">
    <text evidence="1">Belongs to the sigma-70 factor family. ECF subfamily.</text>
</comment>
<dbReference type="InterPro" id="IPR052704">
    <property type="entry name" value="ECF_Sigma-70_Domain"/>
</dbReference>
<dbReference type="Gene3D" id="1.10.10.10">
    <property type="entry name" value="Winged helix-like DNA-binding domain superfamily/Winged helix DNA-binding domain"/>
    <property type="match status" value="1"/>
</dbReference>
<dbReference type="Proteomes" id="UP000295818">
    <property type="component" value="Unassembled WGS sequence"/>
</dbReference>
<evidence type="ECO:0000256" key="1">
    <source>
        <dbReference type="ARBA" id="ARBA00010641"/>
    </source>
</evidence>
<keyword evidence="10" id="KW-1185">Reference proteome</keyword>
<dbReference type="Gene3D" id="1.10.1740.10">
    <property type="match status" value="1"/>
</dbReference>
<evidence type="ECO:0000313" key="9">
    <source>
        <dbReference type="EMBL" id="TCO11107.1"/>
    </source>
</evidence>
<keyword evidence="3" id="KW-0805">Transcription regulation</keyword>
<evidence type="ECO:0000259" key="7">
    <source>
        <dbReference type="Pfam" id="PF04542"/>
    </source>
</evidence>
<dbReference type="SUPFAM" id="SSF88946">
    <property type="entry name" value="Sigma2 domain of RNA polymerase sigma factors"/>
    <property type="match status" value="1"/>
</dbReference>
<protein>
    <submittedName>
        <fullName evidence="9">RNA polymerase sigma-70 factor (ECF subfamily)</fullName>
    </submittedName>
</protein>
<dbReference type="Gene3D" id="3.10.450.50">
    <property type="match status" value="1"/>
</dbReference>
<dbReference type="PANTHER" id="PTHR30173">
    <property type="entry name" value="SIGMA 19 FACTOR"/>
    <property type="match status" value="1"/>
</dbReference>
<dbReference type="InterPro" id="IPR007627">
    <property type="entry name" value="RNA_pol_sigma70_r2"/>
</dbReference>
<feature type="domain" description="RNA polymerase sigma factor 70 region 4 type 2" evidence="8">
    <location>
        <begin position="131"/>
        <end position="181"/>
    </location>
</feature>